<dbReference type="AlphaFoldDB" id="A0AA49JUA1"/>
<dbReference type="RefSeq" id="WP_367887726.1">
    <property type="nucleotide sequence ID" value="NZ_CP130612.1"/>
</dbReference>
<protein>
    <submittedName>
        <fullName evidence="2">HPF/RaiA family ribosome-associated protein</fullName>
    </submittedName>
</protein>
<feature type="region of interest" description="Disordered" evidence="1">
    <location>
        <begin position="83"/>
        <end position="106"/>
    </location>
</feature>
<dbReference type="KEGG" id="pspc:Strain318_001321"/>
<dbReference type="EMBL" id="CP130613">
    <property type="protein sequence ID" value="WKW14958.1"/>
    <property type="molecule type" value="Genomic_DNA"/>
</dbReference>
<evidence type="ECO:0000313" key="4">
    <source>
        <dbReference type="Proteomes" id="UP001229955"/>
    </source>
</evidence>
<dbReference type="Gene3D" id="3.30.160.100">
    <property type="entry name" value="Ribosome hibernation promotion factor-like"/>
    <property type="match status" value="1"/>
</dbReference>
<accession>A0AA49K0G6</accession>
<gene>
    <name evidence="2" type="ORF">Strain138_001321</name>
    <name evidence="3" type="ORF">Strain318_001321</name>
</gene>
<dbReference type="SUPFAM" id="SSF69754">
    <property type="entry name" value="Ribosome binding protein Y (YfiA homologue)"/>
    <property type="match status" value="1"/>
</dbReference>
<name>A0AA49JUA1_9BACT</name>
<dbReference type="InterPro" id="IPR036567">
    <property type="entry name" value="RHF-like"/>
</dbReference>
<dbReference type="Pfam" id="PF02482">
    <property type="entry name" value="Ribosomal_S30AE"/>
    <property type="match status" value="1"/>
</dbReference>
<feature type="compositionally biased region" description="Basic residues" evidence="1">
    <location>
        <begin position="90"/>
        <end position="106"/>
    </location>
</feature>
<reference evidence="2" key="1">
    <citation type="submission" date="2023-07" db="EMBL/GenBank/DDBJ databases">
        <authorList>
            <person name="Haufschild T."/>
            <person name="Kallscheuer N."/>
            <person name="Hammer J."/>
            <person name="Kohn T."/>
            <person name="Kabuu M."/>
            <person name="Jogler M."/>
            <person name="Wohfarth N."/>
            <person name="Heuer A."/>
            <person name="Rohde M."/>
            <person name="van Teeseling M.C.F."/>
            <person name="Jogler C."/>
        </authorList>
    </citation>
    <scope>NUCLEOTIDE SEQUENCE</scope>
    <source>
        <strain evidence="2">Strain 138</strain>
        <strain evidence="3">Strain 318</strain>
    </source>
</reference>
<evidence type="ECO:0000256" key="1">
    <source>
        <dbReference type="SAM" id="MobiDB-lite"/>
    </source>
</evidence>
<evidence type="ECO:0000313" key="2">
    <source>
        <dbReference type="EMBL" id="WKW12049.1"/>
    </source>
</evidence>
<sequence length="106" mass="11866">MEIVIHEHHADISEYMRVRASRAVERAAKRVPRIVEGIIRFEQDGAARRVTVTLRAPKHHDLVGKGEGKFFGPALNAAIAKVNAQASREKRSHGRQGGKRPARLRD</sequence>
<accession>A0AA49JUA1</accession>
<keyword evidence="4" id="KW-1185">Reference proteome</keyword>
<dbReference type="Proteomes" id="UP001229955">
    <property type="component" value="Chromosome"/>
</dbReference>
<dbReference type="EMBL" id="CP130612">
    <property type="protein sequence ID" value="WKW12049.1"/>
    <property type="molecule type" value="Genomic_DNA"/>
</dbReference>
<organism evidence="2">
    <name type="scientific">Pseudogemmatithrix spongiicola</name>
    <dbReference type="NCBI Taxonomy" id="3062599"/>
    <lineage>
        <taxon>Bacteria</taxon>
        <taxon>Pseudomonadati</taxon>
        <taxon>Gemmatimonadota</taxon>
        <taxon>Gemmatimonadia</taxon>
        <taxon>Gemmatimonadales</taxon>
        <taxon>Gemmatimonadaceae</taxon>
        <taxon>Pseudogemmatithrix</taxon>
    </lineage>
</organism>
<evidence type="ECO:0000313" key="3">
    <source>
        <dbReference type="EMBL" id="WKW14958.1"/>
    </source>
</evidence>
<dbReference type="InterPro" id="IPR003489">
    <property type="entry name" value="RHF/RaiA"/>
</dbReference>
<proteinExistence type="predicted"/>